<gene>
    <name evidence="3" type="ORF">Cni_G10067</name>
</gene>
<sequence>MSRSTSRVASDAEDQMREEGSPYTSASHIHMLRPDQLIIVDFSEWGKVIMVVIDFFSYLGMLRHFFILEDNRDRIKNTTMKVLDRKFKKFKVDLKKKYFKIEDSKEINIDRRPEYISRESWIRMVDYWLSSSGRKIQAIVEQTINERLEMAPTIDRVQVENEVYHELAGPEHHSRVRLYGIGRRPTSSQEARNKLAIDELTKKLEDERREREAERRELEAERRANQARMSEYEAQIKSLNEKWAMFNQLLQQQPRTFGAPPQLVSVYANVSQYANVLEVAPQGGNARDSFSTYREHNEKGKEKVEEEEEEEEE</sequence>
<name>A0AAQ3Q9J6_9LILI</name>
<keyword evidence="1" id="KW-0175">Coiled coil</keyword>
<dbReference type="Proteomes" id="UP001327560">
    <property type="component" value="Chromosome 3"/>
</dbReference>
<evidence type="ECO:0000256" key="1">
    <source>
        <dbReference type="SAM" id="Coils"/>
    </source>
</evidence>
<proteinExistence type="predicted"/>
<organism evidence="3 4">
    <name type="scientific">Canna indica</name>
    <name type="common">Indian-shot</name>
    <dbReference type="NCBI Taxonomy" id="4628"/>
    <lineage>
        <taxon>Eukaryota</taxon>
        <taxon>Viridiplantae</taxon>
        <taxon>Streptophyta</taxon>
        <taxon>Embryophyta</taxon>
        <taxon>Tracheophyta</taxon>
        <taxon>Spermatophyta</taxon>
        <taxon>Magnoliopsida</taxon>
        <taxon>Liliopsida</taxon>
        <taxon>Zingiberales</taxon>
        <taxon>Cannaceae</taxon>
        <taxon>Canna</taxon>
    </lineage>
</organism>
<evidence type="ECO:0000313" key="3">
    <source>
        <dbReference type="EMBL" id="WOL01351.1"/>
    </source>
</evidence>
<dbReference type="PANTHER" id="PTHR33499">
    <property type="entry name" value="OS12G0282400 PROTEIN-RELATED"/>
    <property type="match status" value="1"/>
</dbReference>
<evidence type="ECO:0000313" key="4">
    <source>
        <dbReference type="Proteomes" id="UP001327560"/>
    </source>
</evidence>
<reference evidence="3 4" key="1">
    <citation type="submission" date="2023-10" db="EMBL/GenBank/DDBJ databases">
        <title>Chromosome-scale genome assembly provides insights into flower coloration mechanisms of Canna indica.</title>
        <authorList>
            <person name="Li C."/>
        </authorList>
    </citation>
    <scope>NUCLEOTIDE SEQUENCE [LARGE SCALE GENOMIC DNA]</scope>
    <source>
        <tissue evidence="3">Flower</tissue>
    </source>
</reference>
<dbReference type="AlphaFoldDB" id="A0AAQ3Q9J6"/>
<feature type="coiled-coil region" evidence="1">
    <location>
        <begin position="190"/>
        <end position="242"/>
    </location>
</feature>
<dbReference type="EMBL" id="CP136892">
    <property type="protein sequence ID" value="WOL01351.1"/>
    <property type="molecule type" value="Genomic_DNA"/>
</dbReference>
<feature type="compositionally biased region" description="Basic and acidic residues" evidence="2">
    <location>
        <begin position="293"/>
        <end position="304"/>
    </location>
</feature>
<protein>
    <submittedName>
        <fullName evidence="3">Uncharacterized protein</fullName>
    </submittedName>
</protein>
<feature type="region of interest" description="Disordered" evidence="2">
    <location>
        <begin position="281"/>
        <end position="313"/>
    </location>
</feature>
<dbReference type="PANTHER" id="PTHR33499:SF43">
    <property type="entry name" value="TRANSPOSASE, PTTA_EN_SPM, PLANT"/>
    <property type="match status" value="1"/>
</dbReference>
<feature type="region of interest" description="Disordered" evidence="2">
    <location>
        <begin position="1"/>
        <end position="22"/>
    </location>
</feature>
<accession>A0AAQ3Q9J6</accession>
<evidence type="ECO:0000256" key="2">
    <source>
        <dbReference type="SAM" id="MobiDB-lite"/>
    </source>
</evidence>
<keyword evidence="4" id="KW-1185">Reference proteome</keyword>